<dbReference type="EMBL" id="JARGDH010000001">
    <property type="protein sequence ID" value="KAL0279864.1"/>
    <property type="molecule type" value="Genomic_DNA"/>
</dbReference>
<proteinExistence type="predicted"/>
<accession>A0AAW2ICE6</accession>
<feature type="compositionally biased region" description="Polar residues" evidence="1">
    <location>
        <begin position="77"/>
        <end position="87"/>
    </location>
</feature>
<dbReference type="AlphaFoldDB" id="A0AAW2ICE6"/>
<reference evidence="2" key="1">
    <citation type="journal article" date="2024" name="Gigascience">
        <title>Chromosome-level genome of the poultry shaft louse Menopon gallinae provides insight into the host-switching and adaptive evolution of parasitic lice.</title>
        <authorList>
            <person name="Xu Y."/>
            <person name="Ma L."/>
            <person name="Liu S."/>
            <person name="Liang Y."/>
            <person name="Liu Q."/>
            <person name="He Z."/>
            <person name="Tian L."/>
            <person name="Duan Y."/>
            <person name="Cai W."/>
            <person name="Li H."/>
            <person name="Song F."/>
        </authorList>
    </citation>
    <scope>NUCLEOTIDE SEQUENCE</scope>
    <source>
        <strain evidence="2">Cailab_2023a</strain>
    </source>
</reference>
<gene>
    <name evidence="2" type="ORF">PYX00_001336</name>
</gene>
<feature type="compositionally biased region" description="Polar residues" evidence="1">
    <location>
        <begin position="55"/>
        <end position="65"/>
    </location>
</feature>
<evidence type="ECO:0000313" key="2">
    <source>
        <dbReference type="EMBL" id="KAL0279864.1"/>
    </source>
</evidence>
<sequence>MKNGFENSFDPRRRDWSFNVDRHSPETLPNLFCSSTEVTKVDNERQMPQIRKPSRISQPLNNNVTAKVFEREIEGESTLSKVDQTKPSDSSVDGSNDGGKEKRRETVEGKPSKSAKAGDAGSVETAAKSDVPSIVIGSKYANARLDEVKSLKSSDCSAVGGGTNYPVKDKKVTFAENSAGKQSESATGFRKSYHGSKSEKSISYYPGFKSGKKGILPLPQQPELFVPAVGEIAVIDLVPDDPISACLPCLEANGTYICTPCNPRCFIIQKVRSAVTFI</sequence>
<feature type="compositionally biased region" description="Basic and acidic residues" evidence="1">
    <location>
        <begin position="9"/>
        <end position="25"/>
    </location>
</feature>
<organism evidence="2">
    <name type="scientific">Menopon gallinae</name>
    <name type="common">poultry shaft louse</name>
    <dbReference type="NCBI Taxonomy" id="328185"/>
    <lineage>
        <taxon>Eukaryota</taxon>
        <taxon>Metazoa</taxon>
        <taxon>Ecdysozoa</taxon>
        <taxon>Arthropoda</taxon>
        <taxon>Hexapoda</taxon>
        <taxon>Insecta</taxon>
        <taxon>Pterygota</taxon>
        <taxon>Neoptera</taxon>
        <taxon>Paraneoptera</taxon>
        <taxon>Psocodea</taxon>
        <taxon>Troctomorpha</taxon>
        <taxon>Phthiraptera</taxon>
        <taxon>Amblycera</taxon>
        <taxon>Menoponidae</taxon>
        <taxon>Menopon</taxon>
    </lineage>
</organism>
<evidence type="ECO:0000256" key="1">
    <source>
        <dbReference type="SAM" id="MobiDB-lite"/>
    </source>
</evidence>
<feature type="region of interest" description="Disordered" evidence="1">
    <location>
        <begin position="1"/>
        <end position="127"/>
    </location>
</feature>
<comment type="caution">
    <text evidence="2">The sequence shown here is derived from an EMBL/GenBank/DDBJ whole genome shotgun (WGS) entry which is preliminary data.</text>
</comment>
<protein>
    <submittedName>
        <fullName evidence="2">Uncharacterized protein</fullName>
    </submittedName>
</protein>
<name>A0AAW2ICE6_9NEOP</name>
<feature type="compositionally biased region" description="Basic and acidic residues" evidence="1">
    <location>
        <begin position="98"/>
        <end position="111"/>
    </location>
</feature>